<evidence type="ECO:0000256" key="6">
    <source>
        <dbReference type="ARBA" id="ARBA00022505"/>
    </source>
</evidence>
<comment type="cofactor">
    <cofactor evidence="3">
        <name>FAD</name>
        <dbReference type="ChEBI" id="CHEBI:57692"/>
    </cofactor>
</comment>
<evidence type="ECO:0000256" key="9">
    <source>
        <dbReference type="ARBA" id="ARBA00022729"/>
    </source>
</evidence>
<evidence type="ECO:0000256" key="3">
    <source>
        <dbReference type="ARBA" id="ARBA00001974"/>
    </source>
</evidence>
<dbReference type="PANTHER" id="PTHR43105:SF9">
    <property type="entry name" value="NADPH-FE(3+) OXIDOREDUCTASE SUBUNIT ALPHA"/>
    <property type="match status" value="1"/>
</dbReference>
<dbReference type="OrthoDB" id="9792592at2"/>
<evidence type="ECO:0000256" key="12">
    <source>
        <dbReference type="ARBA" id="ARBA00022982"/>
    </source>
</evidence>
<dbReference type="InterPro" id="IPR006656">
    <property type="entry name" value="Mopterin_OxRdtase"/>
</dbReference>
<evidence type="ECO:0000256" key="11">
    <source>
        <dbReference type="ARBA" id="ARBA00022827"/>
    </source>
</evidence>
<evidence type="ECO:0000256" key="16">
    <source>
        <dbReference type="ARBA" id="ARBA00023063"/>
    </source>
</evidence>
<evidence type="ECO:0000256" key="13">
    <source>
        <dbReference type="ARBA" id="ARBA00023002"/>
    </source>
</evidence>
<dbReference type="SUPFAM" id="SSF51905">
    <property type="entry name" value="FAD/NAD(P)-binding domain"/>
    <property type="match status" value="1"/>
</dbReference>
<dbReference type="Gene3D" id="3.40.50.740">
    <property type="match status" value="1"/>
</dbReference>
<comment type="cofactor">
    <cofactor evidence="2">
        <name>[4Fe-4S] cluster</name>
        <dbReference type="ChEBI" id="CHEBI:49883"/>
    </cofactor>
</comment>
<accession>A0A1W2GL35</accession>
<dbReference type="GO" id="GO:0051539">
    <property type="term" value="F:4 iron, 4 sulfur cluster binding"/>
    <property type="evidence" value="ECO:0007669"/>
    <property type="project" value="UniProtKB-KW"/>
</dbReference>
<keyword evidence="6" id="KW-0500">Molybdenum</keyword>
<dbReference type="PRINTS" id="PR00368">
    <property type="entry name" value="FADPNR"/>
</dbReference>
<evidence type="ECO:0000313" key="21">
    <source>
        <dbReference type="EMBL" id="SMD36996.1"/>
    </source>
</evidence>
<dbReference type="EMBL" id="FWYF01000003">
    <property type="protein sequence ID" value="SMD36996.1"/>
    <property type="molecule type" value="Genomic_DNA"/>
</dbReference>
<evidence type="ECO:0000256" key="5">
    <source>
        <dbReference type="ARBA" id="ARBA00022485"/>
    </source>
</evidence>
<name>A0A1W2GL35_REIFA</name>
<keyword evidence="15" id="KW-0411">Iron-sulfur</keyword>
<dbReference type="GO" id="GO:0050140">
    <property type="term" value="F:nitrate reductase (cytochrome) activity"/>
    <property type="evidence" value="ECO:0007669"/>
    <property type="project" value="UniProtKB-EC"/>
</dbReference>
<dbReference type="InterPro" id="IPR009010">
    <property type="entry name" value="Asp_de-COase-like_dom_sf"/>
</dbReference>
<dbReference type="Pfam" id="PF04324">
    <property type="entry name" value="Fer2_BFD"/>
    <property type="match status" value="1"/>
</dbReference>
<dbReference type="PANTHER" id="PTHR43105">
    <property type="entry name" value="RESPIRATORY NITRATE REDUCTASE"/>
    <property type="match status" value="1"/>
</dbReference>
<keyword evidence="5" id="KW-0004">4Fe-4S</keyword>
<dbReference type="GO" id="GO:0046872">
    <property type="term" value="F:metal ion binding"/>
    <property type="evidence" value="ECO:0007669"/>
    <property type="project" value="UniProtKB-KW"/>
</dbReference>
<dbReference type="InterPro" id="IPR016156">
    <property type="entry name" value="FAD/NAD-linked_Rdtase_dimer_sf"/>
</dbReference>
<dbReference type="Pfam" id="PF07992">
    <property type="entry name" value="Pyr_redox_2"/>
    <property type="match status" value="1"/>
</dbReference>
<evidence type="ECO:0000256" key="19">
    <source>
        <dbReference type="ARBA" id="ARBA00067026"/>
    </source>
</evidence>
<dbReference type="InterPro" id="IPR050123">
    <property type="entry name" value="Prok_molybdopt-oxidoreductase"/>
</dbReference>
<dbReference type="PROSITE" id="PS51669">
    <property type="entry name" value="4FE4S_MOW_BIS_MGD"/>
    <property type="match status" value="1"/>
</dbReference>
<dbReference type="EC" id="1.9.6.1" evidence="19"/>
<dbReference type="FunFam" id="2.40.40.20:FF:000005">
    <property type="entry name" value="Periplasmic nitrate reductase"/>
    <property type="match status" value="1"/>
</dbReference>
<dbReference type="GO" id="GO:0045333">
    <property type="term" value="P:cellular respiration"/>
    <property type="evidence" value="ECO:0007669"/>
    <property type="project" value="UniProtKB-ARBA"/>
</dbReference>
<dbReference type="PRINTS" id="PR00411">
    <property type="entry name" value="PNDRDTASEI"/>
</dbReference>
<comment type="function">
    <text evidence="18">Catalytic subunit of the periplasmic nitrate reductase complex NapAB. Receives electrons from NapB and catalyzes the reduction of nitrate to nitrite.</text>
</comment>
<keyword evidence="7" id="KW-0285">Flavoprotein</keyword>
<dbReference type="Pfam" id="PF00384">
    <property type="entry name" value="Molybdopterin"/>
    <property type="match status" value="1"/>
</dbReference>
<keyword evidence="9" id="KW-0732">Signal</keyword>
<keyword evidence="14" id="KW-0408">Iron</keyword>
<dbReference type="CDD" id="cd02791">
    <property type="entry name" value="MopB_CT_Nitrate-R-NapA-like"/>
    <property type="match status" value="1"/>
</dbReference>
<dbReference type="Proteomes" id="UP000192472">
    <property type="component" value="Unassembled WGS sequence"/>
</dbReference>
<dbReference type="SUPFAM" id="SSF50692">
    <property type="entry name" value="ADC-like"/>
    <property type="match status" value="1"/>
</dbReference>
<comment type="similarity">
    <text evidence="4">Belongs to the prokaryotic molybdopterin-containing oxidoreductase family. NasA/NapA/NarB subfamily.</text>
</comment>
<evidence type="ECO:0000256" key="18">
    <source>
        <dbReference type="ARBA" id="ARBA00055000"/>
    </source>
</evidence>
<keyword evidence="10" id="KW-0574">Periplasm</keyword>
<dbReference type="Pfam" id="PF04879">
    <property type="entry name" value="Molybdop_Fe4S4"/>
    <property type="match status" value="1"/>
</dbReference>
<dbReference type="InterPro" id="IPR041957">
    <property type="entry name" value="CT_Nitrate-R-NapA-like"/>
</dbReference>
<dbReference type="Gene3D" id="2.20.25.90">
    <property type="entry name" value="ADC-like domains"/>
    <property type="match status" value="1"/>
</dbReference>
<comment type="catalytic activity">
    <reaction evidence="17">
        <text>2 Fe(II)-[cytochrome] + nitrate + 2 H(+) = 2 Fe(III)-[cytochrome] + nitrite + H2O</text>
        <dbReference type="Rhea" id="RHEA:12909"/>
        <dbReference type="Rhea" id="RHEA-COMP:11777"/>
        <dbReference type="Rhea" id="RHEA-COMP:11778"/>
        <dbReference type="ChEBI" id="CHEBI:15377"/>
        <dbReference type="ChEBI" id="CHEBI:15378"/>
        <dbReference type="ChEBI" id="CHEBI:16301"/>
        <dbReference type="ChEBI" id="CHEBI:17632"/>
        <dbReference type="ChEBI" id="CHEBI:29033"/>
        <dbReference type="ChEBI" id="CHEBI:29034"/>
        <dbReference type="EC" id="1.9.6.1"/>
    </reaction>
</comment>
<evidence type="ECO:0000256" key="1">
    <source>
        <dbReference type="ARBA" id="ARBA00001942"/>
    </source>
</evidence>
<keyword evidence="8" id="KW-0479">Metal-binding</keyword>
<sequence>MSASQKNLLVKAKTTCSYCGVGCGIDVEVNKKGIIELEGTPDHPVNRGMLCSKGRSLNYVVQDQSDRLLYPQMRGSKHHPLERVRWDAAIDRAAAVFKTFIEKHGPNSVGFYISGQCLTEEYYLVNKLTKGYIGTNNIDTNSRLCMSSAVVGYTKTLGEDAVPIAYEDIELADCFLIAGANPAWCHPILFRRIEQHKEQNPDTKIVVIDPRVTDSCALADLHLQLTPGTDETLLHAIGRVLIENGNFDLKFIQSYTDGFEDYKEKVFKTTLEEAAAICDVPVDQIQLAAQYIGDAKGFLSLWTMGLNQSTQGVNNNLALINLNLITGHIGKPGSGPFSLTGQPNAMGGREVGGMASLLAAHRVQGNADHRKEVADFWGVESMPDQPGLTATQMFDALDSGEMKAIWIICTNPSVSMPNADLVDRALKKAKFVVVQDISSRSDTAKYADLLLPAAGWLEKEGTMTNSERRISYLPKVVSAPGEALSDNEILIRFARRMGYEGFNFHSIEEIYAEHCLLTKGTNIDISGLTYTRLKAAGTMQWPVPSVDHPGTPRLFEDKKFYTPSGKAQILPGGNKNDGDQLSEEYPLILTTGRIRDQWHTMTRTGKVNKLNKHIPKPFLEINPEDAKAKGIEEGMPVVVKNDRGEVRVNAQITEKIKKGVVFLPMHWGKILQNTFGRANNMTSKVFDPTSKQPGFKYSAVSVEKYTKPKEKIVIVGAGAAAYRFINSYRALNTVDEIHVFSKEEYPFYNRVLLPEYVNEHKEWEDLLKFKYGEFEELNVVLHHATSIDNVDKVKQTVTDSNGLTHSYDKLILGTGSRAFVPNNIPMELPGLFTMRDRHSADGLKKYIDNKGHVLIVGGGLLGLELASALREIDVEVSIVQLSTRLMERQLDTMASTLLRQMIEEMGVHVYTNDEVHNINVRGERDIKIDLKSGKKIDCQAAVFAIGTRPNDQLARIANLKCGRGIIVNDYMQTSDEAIYAIGEIAEHNQKLNGTTAAAEDQADIAGRHLAGDLSALYSGTVPMNILKFPDLDLCSIGMPDAPLSMTDYDEIIFIDKSMKYYKKCIIHQDRLIGAVLMGDKAEFAEFKELIENEVELSEKRKELLRSGQAVEPMLGRLVCSCSNVGTGNLEKAFDGGCGTLAEACQATGAGLGCGSCKGEVQQMLKKHLEQKEVELVS</sequence>
<proteinExistence type="inferred from homology"/>
<dbReference type="InterPro" id="IPR027467">
    <property type="entry name" value="MopterinOxRdtase_cofactor_BS"/>
</dbReference>
<dbReference type="Gene3D" id="3.50.50.60">
    <property type="entry name" value="FAD/NAD(P)-binding domain"/>
    <property type="match status" value="2"/>
</dbReference>
<evidence type="ECO:0000256" key="8">
    <source>
        <dbReference type="ARBA" id="ARBA00022723"/>
    </source>
</evidence>
<dbReference type="InterPro" id="IPR041575">
    <property type="entry name" value="Rubredoxin_C"/>
</dbReference>
<evidence type="ECO:0000313" key="22">
    <source>
        <dbReference type="Proteomes" id="UP000192472"/>
    </source>
</evidence>
<dbReference type="InterPro" id="IPR023753">
    <property type="entry name" value="FAD/NAD-binding_dom"/>
</dbReference>
<keyword evidence="12" id="KW-0249">Electron transport</keyword>
<dbReference type="AlphaFoldDB" id="A0A1W2GL35"/>
<keyword evidence="11" id="KW-0274">FAD</keyword>
<keyword evidence="12" id="KW-0813">Transport</keyword>
<dbReference type="InterPro" id="IPR041854">
    <property type="entry name" value="BFD-like_2Fe2S-bd_dom_sf"/>
</dbReference>
<dbReference type="Gene3D" id="1.10.10.1100">
    <property type="entry name" value="BFD-like [2Fe-2S]-binding domain"/>
    <property type="match status" value="1"/>
</dbReference>
<dbReference type="STRING" id="692418.SAMN04488029_3181"/>
<evidence type="ECO:0000256" key="15">
    <source>
        <dbReference type="ARBA" id="ARBA00023014"/>
    </source>
</evidence>
<dbReference type="InterPro" id="IPR036188">
    <property type="entry name" value="FAD/NAD-bd_sf"/>
</dbReference>
<feature type="domain" description="4Fe-4S Mo/W bis-MGD-type" evidence="20">
    <location>
        <begin position="9"/>
        <end position="65"/>
    </location>
</feature>
<evidence type="ECO:0000256" key="4">
    <source>
        <dbReference type="ARBA" id="ARBA00008747"/>
    </source>
</evidence>
<evidence type="ECO:0000259" key="20">
    <source>
        <dbReference type="PROSITE" id="PS51669"/>
    </source>
</evidence>
<evidence type="ECO:0000256" key="2">
    <source>
        <dbReference type="ARBA" id="ARBA00001966"/>
    </source>
</evidence>
<dbReference type="CDD" id="cd02754">
    <property type="entry name" value="MopB_Nitrate-R-NapA-like"/>
    <property type="match status" value="1"/>
</dbReference>
<dbReference type="GO" id="GO:0016020">
    <property type="term" value="C:membrane"/>
    <property type="evidence" value="ECO:0007669"/>
    <property type="project" value="TreeGrafter"/>
</dbReference>
<reference evidence="21 22" key="1">
    <citation type="submission" date="2017-04" db="EMBL/GenBank/DDBJ databases">
        <authorList>
            <person name="Afonso C.L."/>
            <person name="Miller P.J."/>
            <person name="Scott M.A."/>
            <person name="Spackman E."/>
            <person name="Goraichik I."/>
            <person name="Dimitrov K.M."/>
            <person name="Suarez D.L."/>
            <person name="Swayne D.E."/>
        </authorList>
    </citation>
    <scope>NUCLEOTIDE SEQUENCE [LARGE SCALE GENOMIC DNA]</scope>
    <source>
        <strain evidence="21 22">DSM 26133</strain>
    </source>
</reference>
<dbReference type="InterPro" id="IPR006963">
    <property type="entry name" value="Mopterin_OxRdtase_4Fe-4S_dom"/>
</dbReference>
<dbReference type="PROSITE" id="PS00551">
    <property type="entry name" value="MOLYBDOPTERIN_PROK_1"/>
    <property type="match status" value="1"/>
</dbReference>
<evidence type="ECO:0000256" key="14">
    <source>
        <dbReference type="ARBA" id="ARBA00023004"/>
    </source>
</evidence>
<keyword evidence="22" id="KW-1185">Reference proteome</keyword>
<evidence type="ECO:0000256" key="10">
    <source>
        <dbReference type="ARBA" id="ARBA00022764"/>
    </source>
</evidence>
<dbReference type="InterPro" id="IPR006657">
    <property type="entry name" value="MoPterin_dinucl-bd_dom"/>
</dbReference>
<gene>
    <name evidence="21" type="ORF">SAMN04488029_3181</name>
</gene>
<protein>
    <recommendedName>
        <fullName evidence="19">nitrate reductase (cytochrome)</fullName>
        <ecNumber evidence="19">1.9.6.1</ecNumber>
    </recommendedName>
</protein>
<dbReference type="Gene3D" id="2.40.40.20">
    <property type="match status" value="1"/>
</dbReference>
<dbReference type="RefSeq" id="WP_084374012.1">
    <property type="nucleotide sequence ID" value="NZ_FWYF01000003.1"/>
</dbReference>
<dbReference type="SMART" id="SM00926">
    <property type="entry name" value="Molybdop_Fe4S4"/>
    <property type="match status" value="1"/>
</dbReference>
<dbReference type="Pfam" id="PF01568">
    <property type="entry name" value="Molydop_binding"/>
    <property type="match status" value="1"/>
</dbReference>
<dbReference type="GO" id="GO:0043546">
    <property type="term" value="F:molybdopterin cofactor binding"/>
    <property type="evidence" value="ECO:0007669"/>
    <property type="project" value="InterPro"/>
</dbReference>
<keyword evidence="16" id="KW-0534">Nitrate assimilation</keyword>
<evidence type="ECO:0000256" key="17">
    <source>
        <dbReference type="ARBA" id="ARBA00052176"/>
    </source>
</evidence>
<dbReference type="Gene3D" id="3.30.390.30">
    <property type="match status" value="1"/>
</dbReference>
<dbReference type="InterPro" id="IPR007419">
    <property type="entry name" value="BFD-like_2Fe2S-bd_dom"/>
</dbReference>
<organism evidence="21 22">
    <name type="scientific">Reichenbachiella faecimaris</name>
    <dbReference type="NCBI Taxonomy" id="692418"/>
    <lineage>
        <taxon>Bacteria</taxon>
        <taxon>Pseudomonadati</taxon>
        <taxon>Bacteroidota</taxon>
        <taxon>Cytophagia</taxon>
        <taxon>Cytophagales</taxon>
        <taxon>Reichenbachiellaceae</taxon>
        <taxon>Reichenbachiella</taxon>
    </lineage>
</organism>
<dbReference type="GO" id="GO:0042128">
    <property type="term" value="P:nitrate assimilation"/>
    <property type="evidence" value="ECO:0007669"/>
    <property type="project" value="UniProtKB-KW"/>
</dbReference>
<keyword evidence="13" id="KW-0560">Oxidoreductase</keyword>
<evidence type="ECO:0000256" key="7">
    <source>
        <dbReference type="ARBA" id="ARBA00022630"/>
    </source>
</evidence>
<dbReference type="Gene3D" id="3.40.228.10">
    <property type="entry name" value="Dimethylsulfoxide Reductase, domain 2"/>
    <property type="match status" value="1"/>
</dbReference>
<dbReference type="SUPFAM" id="SSF53706">
    <property type="entry name" value="Formate dehydrogenase/DMSO reductase, domains 1-3"/>
    <property type="match status" value="1"/>
</dbReference>
<dbReference type="Pfam" id="PF18267">
    <property type="entry name" value="Rubredoxin_C"/>
    <property type="match status" value="1"/>
</dbReference>
<comment type="cofactor">
    <cofactor evidence="1">
        <name>Mo-bis(molybdopterin guanine dinucleotide)</name>
        <dbReference type="ChEBI" id="CHEBI:60539"/>
    </cofactor>
</comment>